<dbReference type="InterPro" id="IPR036390">
    <property type="entry name" value="WH_DNA-bd_sf"/>
</dbReference>
<organism evidence="2 3">
    <name type="scientific">Pacificibacter marinus</name>
    <dbReference type="NCBI Taxonomy" id="658057"/>
    <lineage>
        <taxon>Bacteria</taxon>
        <taxon>Pseudomonadati</taxon>
        <taxon>Pseudomonadota</taxon>
        <taxon>Alphaproteobacteria</taxon>
        <taxon>Rhodobacterales</taxon>
        <taxon>Roseobacteraceae</taxon>
        <taxon>Pacificibacter</taxon>
    </lineage>
</organism>
<dbReference type="Pfam" id="PF00480">
    <property type="entry name" value="ROK"/>
    <property type="match status" value="1"/>
</dbReference>
<dbReference type="SUPFAM" id="SSF46785">
    <property type="entry name" value="Winged helix' DNA-binding domain"/>
    <property type="match status" value="1"/>
</dbReference>
<comment type="similarity">
    <text evidence="1">Belongs to the ROK (NagC/XylR) family.</text>
</comment>
<evidence type="ECO:0000313" key="2">
    <source>
        <dbReference type="EMBL" id="SLN24067.1"/>
    </source>
</evidence>
<accession>A0A1Y5RSJ1</accession>
<dbReference type="InterPro" id="IPR043129">
    <property type="entry name" value="ATPase_NBD"/>
</dbReference>
<dbReference type="Proteomes" id="UP000193307">
    <property type="component" value="Unassembled WGS sequence"/>
</dbReference>
<dbReference type="Gene3D" id="3.30.420.40">
    <property type="match status" value="2"/>
</dbReference>
<dbReference type="STRING" id="658057.SAMN04488032_102304"/>
<dbReference type="InterPro" id="IPR000600">
    <property type="entry name" value="ROK"/>
</dbReference>
<dbReference type="SUPFAM" id="SSF53067">
    <property type="entry name" value="Actin-like ATPase domain"/>
    <property type="match status" value="1"/>
</dbReference>
<dbReference type="InterPro" id="IPR036388">
    <property type="entry name" value="WH-like_DNA-bd_sf"/>
</dbReference>
<dbReference type="Gene3D" id="1.10.10.10">
    <property type="entry name" value="Winged helix-like DNA-binding domain superfamily/Winged helix DNA-binding domain"/>
    <property type="match status" value="1"/>
</dbReference>
<evidence type="ECO:0000256" key="1">
    <source>
        <dbReference type="ARBA" id="ARBA00006479"/>
    </source>
</evidence>
<name>A0A1Y5RSJ1_9RHOB</name>
<dbReference type="OrthoDB" id="9810372at2"/>
<dbReference type="PANTHER" id="PTHR18964">
    <property type="entry name" value="ROK (REPRESSOR, ORF, KINASE) FAMILY"/>
    <property type="match status" value="1"/>
</dbReference>
<evidence type="ECO:0000313" key="3">
    <source>
        <dbReference type="Proteomes" id="UP000193307"/>
    </source>
</evidence>
<dbReference type="PANTHER" id="PTHR18964:SF149">
    <property type="entry name" value="BIFUNCTIONAL UDP-N-ACETYLGLUCOSAMINE 2-EPIMERASE_N-ACETYLMANNOSAMINE KINASE"/>
    <property type="match status" value="1"/>
</dbReference>
<dbReference type="CDD" id="cd24073">
    <property type="entry name" value="ASKHA_ATPase_ROK_CYANR"/>
    <property type="match status" value="1"/>
</dbReference>
<reference evidence="2 3" key="1">
    <citation type="submission" date="2017-03" db="EMBL/GenBank/DDBJ databases">
        <authorList>
            <person name="Afonso C.L."/>
            <person name="Miller P.J."/>
            <person name="Scott M.A."/>
            <person name="Spackman E."/>
            <person name="Goraichik I."/>
            <person name="Dimitrov K.M."/>
            <person name="Suarez D.L."/>
            <person name="Swayne D.E."/>
        </authorList>
    </citation>
    <scope>NUCLEOTIDE SEQUENCE [LARGE SCALE GENOMIC DNA]</scope>
    <source>
        <strain evidence="2 3">CECT 7971</strain>
    </source>
</reference>
<dbReference type="EMBL" id="FWFW01000002">
    <property type="protein sequence ID" value="SLN24067.1"/>
    <property type="molecule type" value="Genomic_DNA"/>
</dbReference>
<sequence>MDKDGCGPTLTRHVQPNKPLKRRVFDLVRARGTIARVDVARTLDISPATVTSTSADLIARGFIEETVVQRQEANTGRGRPPTGLKVTGSAGYVIGIKISDQFNSAVILDLSGTKIDTVSLATHRAPRTARDIIQETGALIDAALHATGLEKDAITAIAVGLPGMVDFDAGRLIWCPFIKERDIALRDMLQDAFGYPVRIDNDANLLTLAELWFGAGRERDNFAVVSIEHGVGMGLVINHEMQRGGIGLGMELGHSKVQLDGALCRCGRRGCLEAYIADYALVREASTVLQTPHGSETTSDMIETLFARAQTGDAAARAIFSKAGRYLAMGLANIVTLFDPALILLSGERLRFDYLYADEVLAEMQRLTSEQGRAPTPVEIHAWGDLIWAQGAAALALEHATEILID</sequence>
<proteinExistence type="inferred from homology"/>
<dbReference type="AlphaFoldDB" id="A0A1Y5RSJ1"/>
<gene>
    <name evidence="2" type="primary">nagC_2</name>
    <name evidence="2" type="ORF">PAM7971_00782</name>
</gene>
<protein>
    <submittedName>
        <fullName evidence="2">N-acetylglucosamine repressor</fullName>
    </submittedName>
</protein>
<keyword evidence="3" id="KW-1185">Reference proteome</keyword>